<dbReference type="PROSITE" id="PS51891">
    <property type="entry name" value="CENP_V_GFA"/>
    <property type="match status" value="1"/>
</dbReference>
<keyword evidence="2" id="KW-0479">Metal-binding</keyword>
<dbReference type="Pfam" id="PF04828">
    <property type="entry name" value="GFA"/>
    <property type="match status" value="1"/>
</dbReference>
<comment type="similarity">
    <text evidence="1">Belongs to the Gfa family.</text>
</comment>
<proteinExistence type="inferred from homology"/>
<keyword evidence="3" id="KW-0862">Zinc</keyword>
<reference evidence="6" key="1">
    <citation type="submission" date="2016-11" db="EMBL/GenBank/DDBJ databases">
        <title>The genome sequence of Colletotrichum cuscutae.</title>
        <authorList>
            <person name="Baroncelli R."/>
        </authorList>
    </citation>
    <scope>NUCLEOTIDE SEQUENCE</scope>
    <source>
        <strain evidence="6">IMI 304802</strain>
    </source>
</reference>
<organism evidence="6 7">
    <name type="scientific">Colletotrichum cuscutae</name>
    <dbReference type="NCBI Taxonomy" id="1209917"/>
    <lineage>
        <taxon>Eukaryota</taxon>
        <taxon>Fungi</taxon>
        <taxon>Dikarya</taxon>
        <taxon>Ascomycota</taxon>
        <taxon>Pezizomycotina</taxon>
        <taxon>Sordariomycetes</taxon>
        <taxon>Hypocreomycetidae</taxon>
        <taxon>Glomerellales</taxon>
        <taxon>Glomerellaceae</taxon>
        <taxon>Colletotrichum</taxon>
        <taxon>Colletotrichum acutatum species complex</taxon>
    </lineage>
</organism>
<evidence type="ECO:0000256" key="4">
    <source>
        <dbReference type="ARBA" id="ARBA00023239"/>
    </source>
</evidence>
<accession>A0AAI9V7T0</accession>
<gene>
    <name evidence="6" type="ORF">CCUS01_06052</name>
</gene>
<dbReference type="PANTHER" id="PTHR33337:SF30">
    <property type="entry name" value="DUF636 DOMAIN PROTEIN (AFU_ORTHOLOGUE AFUA_1G03180)"/>
    <property type="match status" value="1"/>
</dbReference>
<evidence type="ECO:0000259" key="5">
    <source>
        <dbReference type="PROSITE" id="PS51891"/>
    </source>
</evidence>
<dbReference type="Proteomes" id="UP001239213">
    <property type="component" value="Unassembled WGS sequence"/>
</dbReference>
<keyword evidence="4" id="KW-0456">Lyase</keyword>
<feature type="non-terminal residue" evidence="6">
    <location>
        <position position="1"/>
    </location>
</feature>
<dbReference type="AlphaFoldDB" id="A0AAI9V7T0"/>
<dbReference type="SUPFAM" id="SSF51316">
    <property type="entry name" value="Mss4-like"/>
    <property type="match status" value="1"/>
</dbReference>
<evidence type="ECO:0000313" key="7">
    <source>
        <dbReference type="Proteomes" id="UP001239213"/>
    </source>
</evidence>
<dbReference type="Gene3D" id="3.90.1590.10">
    <property type="entry name" value="glutathione-dependent formaldehyde- activating enzyme (gfa)"/>
    <property type="match status" value="1"/>
</dbReference>
<evidence type="ECO:0000256" key="1">
    <source>
        <dbReference type="ARBA" id="ARBA00005495"/>
    </source>
</evidence>
<evidence type="ECO:0000313" key="6">
    <source>
        <dbReference type="EMBL" id="KAK1471568.1"/>
    </source>
</evidence>
<protein>
    <recommendedName>
        <fullName evidence="5">CENP-V/GFA domain-containing protein</fullName>
    </recommendedName>
</protein>
<sequence>SSYGSCRCGNIKLSSKVDPITTTTCRCLDCRKASGSAFGVSILVPTAAFACDKGTPTDYTSTSDSGNEVVNHFCGTCGVTLWADGTSFPFKFVKAGCFDDLAALDMSKPAVKIYTCRRAWWCSALKVAQQKEKM</sequence>
<comment type="caution">
    <text evidence="6">The sequence shown here is derived from an EMBL/GenBank/DDBJ whole genome shotgun (WGS) entry which is preliminary data.</text>
</comment>
<keyword evidence="7" id="KW-1185">Reference proteome</keyword>
<dbReference type="EMBL" id="MPDP01000201">
    <property type="protein sequence ID" value="KAK1471568.1"/>
    <property type="molecule type" value="Genomic_DNA"/>
</dbReference>
<feature type="domain" description="CENP-V/GFA" evidence="5">
    <location>
        <begin position="2"/>
        <end position="122"/>
    </location>
</feature>
<dbReference type="PANTHER" id="PTHR33337">
    <property type="entry name" value="GFA DOMAIN-CONTAINING PROTEIN"/>
    <property type="match status" value="1"/>
</dbReference>
<dbReference type="GO" id="GO:0016846">
    <property type="term" value="F:carbon-sulfur lyase activity"/>
    <property type="evidence" value="ECO:0007669"/>
    <property type="project" value="InterPro"/>
</dbReference>
<dbReference type="InterPro" id="IPR006913">
    <property type="entry name" value="CENP-V/GFA"/>
</dbReference>
<dbReference type="InterPro" id="IPR011057">
    <property type="entry name" value="Mss4-like_sf"/>
</dbReference>
<evidence type="ECO:0000256" key="3">
    <source>
        <dbReference type="ARBA" id="ARBA00022833"/>
    </source>
</evidence>
<dbReference type="GO" id="GO:0046872">
    <property type="term" value="F:metal ion binding"/>
    <property type="evidence" value="ECO:0007669"/>
    <property type="project" value="UniProtKB-KW"/>
</dbReference>
<evidence type="ECO:0000256" key="2">
    <source>
        <dbReference type="ARBA" id="ARBA00022723"/>
    </source>
</evidence>
<name>A0AAI9V7T0_9PEZI</name>